<dbReference type="PROSITE" id="PS50097">
    <property type="entry name" value="BTB"/>
    <property type="match status" value="1"/>
</dbReference>
<dbReference type="Proteomes" id="UP000016934">
    <property type="component" value="Unassembled WGS sequence"/>
</dbReference>
<dbReference type="AlphaFoldDB" id="M2SDP7"/>
<dbReference type="KEGG" id="bsc:COCSADRAFT_159083"/>
<dbReference type="STRING" id="665912.M2SDP7"/>
<feature type="compositionally biased region" description="Polar residues" evidence="1">
    <location>
        <begin position="170"/>
        <end position="181"/>
    </location>
</feature>
<dbReference type="RefSeq" id="XP_007698580.1">
    <property type="nucleotide sequence ID" value="XM_007700390.1"/>
</dbReference>
<feature type="region of interest" description="Disordered" evidence="1">
    <location>
        <begin position="142"/>
        <end position="181"/>
    </location>
</feature>
<accession>M2SDP7</accession>
<dbReference type="PANTHER" id="PTHR47843:SF5">
    <property type="entry name" value="BTB_POZ DOMAIN PROTEIN"/>
    <property type="match status" value="1"/>
</dbReference>
<evidence type="ECO:0000259" key="2">
    <source>
        <dbReference type="PROSITE" id="PS50097"/>
    </source>
</evidence>
<dbReference type="eggNOG" id="ENOG502SFZQ">
    <property type="taxonomic scope" value="Eukaryota"/>
</dbReference>
<feature type="compositionally biased region" description="Polar residues" evidence="1">
    <location>
        <begin position="152"/>
        <end position="163"/>
    </location>
</feature>
<protein>
    <recommendedName>
        <fullName evidence="2">BTB domain-containing protein</fullName>
    </recommendedName>
</protein>
<dbReference type="PANTHER" id="PTHR47843">
    <property type="entry name" value="BTB DOMAIN-CONTAINING PROTEIN-RELATED"/>
    <property type="match status" value="1"/>
</dbReference>
<dbReference type="OMA" id="NYSPPSC"/>
<dbReference type="GeneID" id="19131939"/>
<dbReference type="EMBL" id="KB445641">
    <property type="protein sequence ID" value="EMD65428.1"/>
    <property type="molecule type" value="Genomic_DNA"/>
</dbReference>
<organism evidence="3 4">
    <name type="scientific">Cochliobolus sativus (strain ND90Pr / ATCC 201652)</name>
    <name type="common">Common root rot and spot blotch fungus</name>
    <name type="synonym">Bipolaris sorokiniana</name>
    <dbReference type="NCBI Taxonomy" id="665912"/>
    <lineage>
        <taxon>Eukaryota</taxon>
        <taxon>Fungi</taxon>
        <taxon>Dikarya</taxon>
        <taxon>Ascomycota</taxon>
        <taxon>Pezizomycotina</taxon>
        <taxon>Dothideomycetes</taxon>
        <taxon>Pleosporomycetidae</taxon>
        <taxon>Pleosporales</taxon>
        <taxon>Pleosporineae</taxon>
        <taxon>Pleosporaceae</taxon>
        <taxon>Bipolaris</taxon>
    </lineage>
</organism>
<feature type="domain" description="BTB" evidence="2">
    <location>
        <begin position="31"/>
        <end position="109"/>
    </location>
</feature>
<name>M2SDP7_COCSN</name>
<evidence type="ECO:0000313" key="4">
    <source>
        <dbReference type="Proteomes" id="UP000016934"/>
    </source>
</evidence>
<dbReference type="SUPFAM" id="SSF54695">
    <property type="entry name" value="POZ domain"/>
    <property type="match status" value="1"/>
</dbReference>
<gene>
    <name evidence="3" type="ORF">COCSADRAFT_159083</name>
</gene>
<evidence type="ECO:0000313" key="3">
    <source>
        <dbReference type="EMBL" id="EMD65428.1"/>
    </source>
</evidence>
<reference evidence="4" key="2">
    <citation type="journal article" date="2013" name="PLoS Genet.">
        <title>Comparative genome structure, secondary metabolite, and effector coding capacity across Cochliobolus pathogens.</title>
        <authorList>
            <person name="Condon B.J."/>
            <person name="Leng Y."/>
            <person name="Wu D."/>
            <person name="Bushley K.E."/>
            <person name="Ohm R.A."/>
            <person name="Otillar R."/>
            <person name="Martin J."/>
            <person name="Schackwitz W."/>
            <person name="Grimwood J."/>
            <person name="MohdZainudin N."/>
            <person name="Xue C."/>
            <person name="Wang R."/>
            <person name="Manning V.A."/>
            <person name="Dhillon B."/>
            <person name="Tu Z.J."/>
            <person name="Steffenson B.J."/>
            <person name="Salamov A."/>
            <person name="Sun H."/>
            <person name="Lowry S."/>
            <person name="LaButti K."/>
            <person name="Han J."/>
            <person name="Copeland A."/>
            <person name="Lindquist E."/>
            <person name="Barry K."/>
            <person name="Schmutz J."/>
            <person name="Baker S.E."/>
            <person name="Ciuffetti L.M."/>
            <person name="Grigoriev I.V."/>
            <person name="Zhong S."/>
            <person name="Turgeon B.G."/>
        </authorList>
    </citation>
    <scope>NUCLEOTIDE SEQUENCE [LARGE SCALE GENOMIC DNA]</scope>
    <source>
        <strain evidence="4">ND90Pr / ATCC 201652</strain>
    </source>
</reference>
<dbReference type="Pfam" id="PF00651">
    <property type="entry name" value="BTB"/>
    <property type="match status" value="1"/>
</dbReference>
<dbReference type="OrthoDB" id="9997739at2759"/>
<keyword evidence="4" id="KW-1185">Reference proteome</keyword>
<dbReference type="CDD" id="cd18186">
    <property type="entry name" value="BTB_POZ_ZBTB_KLHL-like"/>
    <property type="match status" value="1"/>
</dbReference>
<dbReference type="Gene3D" id="3.30.710.10">
    <property type="entry name" value="Potassium Channel Kv1.1, Chain A"/>
    <property type="match status" value="1"/>
</dbReference>
<proteinExistence type="predicted"/>
<reference evidence="3 4" key="1">
    <citation type="journal article" date="2012" name="PLoS Pathog.">
        <title>Diverse lifestyles and strategies of plant pathogenesis encoded in the genomes of eighteen Dothideomycetes fungi.</title>
        <authorList>
            <person name="Ohm R.A."/>
            <person name="Feau N."/>
            <person name="Henrissat B."/>
            <person name="Schoch C.L."/>
            <person name="Horwitz B.A."/>
            <person name="Barry K.W."/>
            <person name="Condon B.J."/>
            <person name="Copeland A.C."/>
            <person name="Dhillon B."/>
            <person name="Glaser F."/>
            <person name="Hesse C.N."/>
            <person name="Kosti I."/>
            <person name="LaButti K."/>
            <person name="Lindquist E.A."/>
            <person name="Lucas S."/>
            <person name="Salamov A.A."/>
            <person name="Bradshaw R.E."/>
            <person name="Ciuffetti L."/>
            <person name="Hamelin R.C."/>
            <person name="Kema G.H.J."/>
            <person name="Lawrence C."/>
            <person name="Scott J.A."/>
            <person name="Spatafora J.W."/>
            <person name="Turgeon B.G."/>
            <person name="de Wit P.J.G.M."/>
            <person name="Zhong S."/>
            <person name="Goodwin S.B."/>
            <person name="Grigoriev I.V."/>
        </authorList>
    </citation>
    <scope>NUCLEOTIDE SEQUENCE [LARGE SCALE GENOMIC DNA]</scope>
    <source>
        <strain evidence="4">ND90Pr / ATCC 201652</strain>
    </source>
</reference>
<dbReference type="HOGENOM" id="CLU_056399_2_1_1"/>
<evidence type="ECO:0000256" key="1">
    <source>
        <dbReference type="SAM" id="MobiDB-lite"/>
    </source>
</evidence>
<sequence>MRFVASANGFNHSTIVIAVKMSETSMRCSFEDSIIQSEVFIFNIGKDNGRKSFPVHSKVVAATSPYFRALVNNGMAESCTKTVEYPDVEPEDFARFIEYAYRNDYRVPTWVHDKTHVKDEALPVRKPTVIEEPKQRATSLFGQPAPQAGFGQPSSTSLFSQPAPQAGFGQPSSTSLFGQSSSKPLFGQTLPEDKKKPRFEGVDSVRAGFDKRSYLAAVEPKTVMLVAFEPKYNLAPDQDFTSVFLAHARLYTFACMRGVDPLKRLTLHKLHRTLLNFQLYERRASDVVELARYAYTQGKDREDDGTKDELRQLVLEYVVREVTIFGKHPAFLLLLEEGGEFVVDFWSLAYKEGNWT</sequence>
<dbReference type="InterPro" id="IPR000210">
    <property type="entry name" value="BTB/POZ_dom"/>
</dbReference>
<dbReference type="InterPro" id="IPR011333">
    <property type="entry name" value="SKP1/BTB/POZ_sf"/>
</dbReference>